<organism evidence="8 9">
    <name type="scientific">Nocardioides oleivorans</name>
    <dbReference type="NCBI Taxonomy" id="273676"/>
    <lineage>
        <taxon>Bacteria</taxon>
        <taxon>Bacillati</taxon>
        <taxon>Actinomycetota</taxon>
        <taxon>Actinomycetes</taxon>
        <taxon>Propionibacteriales</taxon>
        <taxon>Nocardioidaceae</taxon>
        <taxon>Nocardioides</taxon>
    </lineage>
</organism>
<dbReference type="CDD" id="cd00534">
    <property type="entry name" value="DHNA_DHNTPE"/>
    <property type="match status" value="1"/>
</dbReference>
<dbReference type="NCBIfam" id="TIGR00526">
    <property type="entry name" value="folB_dom"/>
    <property type="match status" value="1"/>
</dbReference>
<evidence type="ECO:0000313" key="8">
    <source>
        <dbReference type="EMBL" id="RYB95745.1"/>
    </source>
</evidence>
<dbReference type="UniPathway" id="UPA00077">
    <property type="reaction ID" value="UER00154"/>
</dbReference>
<keyword evidence="5 6" id="KW-0456">Lyase</keyword>
<evidence type="ECO:0000256" key="3">
    <source>
        <dbReference type="ARBA" id="ARBA00005708"/>
    </source>
</evidence>
<reference evidence="8 9" key="1">
    <citation type="submission" date="2019-01" db="EMBL/GenBank/DDBJ databases">
        <title>Novel species of Nocardioides.</title>
        <authorList>
            <person name="Liu Q."/>
            <person name="Xin Y.-H."/>
        </authorList>
    </citation>
    <scope>NUCLEOTIDE SEQUENCE [LARGE SCALE GENOMIC DNA]</scope>
    <source>
        <strain evidence="8 9">CGMCC 4.6882</strain>
    </source>
</reference>
<sequence>MDELSVTGIECFAHHGVFEFEKREGQVFVVDLVLGIDTRPAAASDALADTVNYGSLVDDVKAAVERDPVDLIETVVQRIADTCLLDSRVEWARVTLHKPDAPIDATFSDVALTITRTRGNAHD</sequence>
<dbReference type="SMART" id="SM00905">
    <property type="entry name" value="FolB"/>
    <property type="match status" value="1"/>
</dbReference>
<evidence type="ECO:0000256" key="6">
    <source>
        <dbReference type="RuleBase" id="RU362079"/>
    </source>
</evidence>
<dbReference type="OrthoDB" id="3212934at2"/>
<dbReference type="PANTHER" id="PTHR42844:SF1">
    <property type="entry name" value="DIHYDRONEOPTERIN ALDOLASE 1-RELATED"/>
    <property type="match status" value="1"/>
</dbReference>
<comment type="similarity">
    <text evidence="3 6">Belongs to the DHNA family.</text>
</comment>
<evidence type="ECO:0000256" key="4">
    <source>
        <dbReference type="ARBA" id="ARBA00022909"/>
    </source>
</evidence>
<dbReference type="GO" id="GO:0004150">
    <property type="term" value="F:dihydroneopterin aldolase activity"/>
    <property type="evidence" value="ECO:0007669"/>
    <property type="project" value="UniProtKB-UniRule"/>
</dbReference>
<evidence type="ECO:0000313" key="9">
    <source>
        <dbReference type="Proteomes" id="UP000294071"/>
    </source>
</evidence>
<protein>
    <recommendedName>
        <fullName evidence="6">7,8-dihydroneopterin aldolase</fullName>
        <ecNumber evidence="6">4.1.2.25</ecNumber>
    </recommendedName>
</protein>
<evidence type="ECO:0000256" key="1">
    <source>
        <dbReference type="ARBA" id="ARBA00001353"/>
    </source>
</evidence>
<dbReference type="Pfam" id="PF02152">
    <property type="entry name" value="FolB"/>
    <property type="match status" value="1"/>
</dbReference>
<proteinExistence type="inferred from homology"/>
<dbReference type="Gene3D" id="3.30.1130.10">
    <property type="match status" value="1"/>
</dbReference>
<dbReference type="NCBIfam" id="TIGR00525">
    <property type="entry name" value="folB"/>
    <property type="match status" value="1"/>
</dbReference>
<dbReference type="FunFam" id="3.30.1130.10:FF:000003">
    <property type="entry name" value="7,8-dihydroneopterin aldolase"/>
    <property type="match status" value="1"/>
</dbReference>
<dbReference type="GO" id="GO:0005737">
    <property type="term" value="C:cytoplasm"/>
    <property type="evidence" value="ECO:0007669"/>
    <property type="project" value="TreeGrafter"/>
</dbReference>
<comment type="catalytic activity">
    <reaction evidence="1 6">
        <text>7,8-dihydroneopterin = 6-hydroxymethyl-7,8-dihydropterin + glycolaldehyde</text>
        <dbReference type="Rhea" id="RHEA:10540"/>
        <dbReference type="ChEBI" id="CHEBI:17001"/>
        <dbReference type="ChEBI" id="CHEBI:17071"/>
        <dbReference type="ChEBI" id="CHEBI:44841"/>
        <dbReference type="EC" id="4.1.2.25"/>
    </reaction>
</comment>
<dbReference type="GO" id="GO:0046656">
    <property type="term" value="P:folic acid biosynthetic process"/>
    <property type="evidence" value="ECO:0007669"/>
    <property type="project" value="UniProtKB-UniRule"/>
</dbReference>
<dbReference type="EC" id="4.1.2.25" evidence="6"/>
<evidence type="ECO:0000259" key="7">
    <source>
        <dbReference type="SMART" id="SM00905"/>
    </source>
</evidence>
<dbReference type="GO" id="GO:0046654">
    <property type="term" value="P:tetrahydrofolate biosynthetic process"/>
    <property type="evidence" value="ECO:0007669"/>
    <property type="project" value="UniProtKB-UniRule"/>
</dbReference>
<dbReference type="Proteomes" id="UP000294071">
    <property type="component" value="Unassembled WGS sequence"/>
</dbReference>
<dbReference type="EMBL" id="SDWT01000001">
    <property type="protein sequence ID" value="RYB95745.1"/>
    <property type="molecule type" value="Genomic_DNA"/>
</dbReference>
<feature type="domain" description="Dihydroneopterin aldolase/epimerase" evidence="7">
    <location>
        <begin position="4"/>
        <end position="116"/>
    </location>
</feature>
<dbReference type="InterPro" id="IPR006157">
    <property type="entry name" value="FolB_dom"/>
</dbReference>
<dbReference type="InterPro" id="IPR043133">
    <property type="entry name" value="GTP-CH-I_C/QueF"/>
</dbReference>
<evidence type="ECO:0000256" key="5">
    <source>
        <dbReference type="ARBA" id="ARBA00023239"/>
    </source>
</evidence>
<accession>A0A4Q2S5N3</accession>
<keyword evidence="9" id="KW-1185">Reference proteome</keyword>
<dbReference type="PANTHER" id="PTHR42844">
    <property type="entry name" value="DIHYDRONEOPTERIN ALDOLASE 1-RELATED"/>
    <property type="match status" value="1"/>
</dbReference>
<dbReference type="AlphaFoldDB" id="A0A4Q2S5N3"/>
<name>A0A4Q2S5N3_9ACTN</name>
<dbReference type="InterPro" id="IPR006156">
    <property type="entry name" value="Dihydroneopterin_aldolase"/>
</dbReference>
<evidence type="ECO:0000256" key="2">
    <source>
        <dbReference type="ARBA" id="ARBA00005013"/>
    </source>
</evidence>
<comment type="function">
    <text evidence="6">Catalyzes the conversion of 7,8-dihydroneopterin to 6-hydroxymethyl-7,8-dihydropterin.</text>
</comment>
<comment type="pathway">
    <text evidence="2 6">Cofactor biosynthesis; tetrahydrofolate biosynthesis; 2-amino-4-hydroxy-6-hydroxymethyl-7,8-dihydropteridine diphosphate from 7,8-dihydroneopterin triphosphate: step 3/4.</text>
</comment>
<dbReference type="SUPFAM" id="SSF55620">
    <property type="entry name" value="Tetrahydrobiopterin biosynthesis enzymes-like"/>
    <property type="match status" value="1"/>
</dbReference>
<keyword evidence="4 6" id="KW-0289">Folate biosynthesis</keyword>
<comment type="caution">
    <text evidence="8">The sequence shown here is derived from an EMBL/GenBank/DDBJ whole genome shotgun (WGS) entry which is preliminary data.</text>
</comment>
<gene>
    <name evidence="8" type="primary">folB</name>
    <name evidence="8" type="ORF">EUA93_04245</name>
</gene>